<keyword evidence="2" id="KW-1185">Reference proteome</keyword>
<accession>A0A1H2S1Q3</accession>
<comment type="caution">
    <text evidence="1">The sequence shown here is derived from an EMBL/GenBank/DDBJ whole genome shotgun (WGS) entry which is preliminary data.</text>
</comment>
<gene>
    <name evidence="1" type="ORF">SAMN05444420_101635</name>
</gene>
<dbReference type="RefSeq" id="WP_016419875.1">
    <property type="nucleotide sequence ID" value="NZ_FNND01000001.1"/>
</dbReference>
<dbReference type="OrthoDB" id="1439243at2"/>
<dbReference type="Proteomes" id="UP000182771">
    <property type="component" value="Unassembled WGS sequence"/>
</dbReference>
<organism evidence="1 2">
    <name type="scientific">Capnocytophaga granulosa</name>
    <dbReference type="NCBI Taxonomy" id="45242"/>
    <lineage>
        <taxon>Bacteria</taxon>
        <taxon>Pseudomonadati</taxon>
        <taxon>Bacteroidota</taxon>
        <taxon>Flavobacteriia</taxon>
        <taxon>Flavobacteriales</taxon>
        <taxon>Flavobacteriaceae</taxon>
        <taxon>Capnocytophaga</taxon>
    </lineage>
</organism>
<proteinExistence type="predicted"/>
<name>A0A1H2S1Q3_9FLAO</name>
<dbReference type="GeneID" id="85017511"/>
<evidence type="ECO:0000313" key="2">
    <source>
        <dbReference type="Proteomes" id="UP000182771"/>
    </source>
</evidence>
<protein>
    <submittedName>
        <fullName evidence="1">Uncharacterized protein</fullName>
    </submittedName>
</protein>
<dbReference type="AlphaFoldDB" id="A0A1H2S1Q3"/>
<evidence type="ECO:0000313" key="1">
    <source>
        <dbReference type="EMBL" id="SDW25513.1"/>
    </source>
</evidence>
<dbReference type="EMBL" id="FNND01000001">
    <property type="protein sequence ID" value="SDW25513.1"/>
    <property type="molecule type" value="Genomic_DNA"/>
</dbReference>
<reference evidence="1 2" key="1">
    <citation type="submission" date="2016-10" db="EMBL/GenBank/DDBJ databases">
        <authorList>
            <person name="Varghese N."/>
            <person name="Submissions S."/>
        </authorList>
    </citation>
    <scope>NUCLEOTIDE SEQUENCE [LARGE SCALE GENOMIC DNA]</scope>
    <source>
        <strain evidence="1 2">DSM 11449</strain>
    </source>
</reference>
<sequence length="81" mass="9645">MLEKVLELKRRYVEAQTEEEEDLINEQMRTLMHENPDEWAKSMCESADDTARKARILAQKVNKRIQQSDKMFKELEVLSDC</sequence>